<keyword evidence="7" id="KW-0813">Transport</keyword>
<feature type="transmembrane region" description="Helical" evidence="5">
    <location>
        <begin position="207"/>
        <end position="228"/>
    </location>
</feature>
<evidence type="ECO:0000256" key="5">
    <source>
        <dbReference type="SAM" id="Phobius"/>
    </source>
</evidence>
<feature type="transmembrane region" description="Helical" evidence="5">
    <location>
        <begin position="35"/>
        <end position="54"/>
    </location>
</feature>
<reference evidence="7 8" key="1">
    <citation type="submission" date="2020-03" db="EMBL/GenBank/DDBJ databases">
        <title>Genomic Encyclopedia of Type Strains, Phase IV (KMG-IV): sequencing the most valuable type-strain genomes for metagenomic binning, comparative biology and taxonomic classification.</title>
        <authorList>
            <person name="Goeker M."/>
        </authorList>
    </citation>
    <scope>NUCLEOTIDE SEQUENCE [LARGE SCALE GENOMIC DNA]</scope>
    <source>
        <strain evidence="7 8">DSM 105096</strain>
    </source>
</reference>
<keyword evidence="4 5" id="KW-0472">Membrane</keyword>
<dbReference type="InterPro" id="IPR043203">
    <property type="entry name" value="VGCC_Ca_Na"/>
</dbReference>
<comment type="subcellular location">
    <subcellularLocation>
        <location evidence="1">Membrane</location>
        <topology evidence="1">Multi-pass membrane protein</topology>
    </subcellularLocation>
</comment>
<dbReference type="Pfam" id="PF00520">
    <property type="entry name" value="Ion_trans"/>
    <property type="match status" value="1"/>
</dbReference>
<accession>A0ABX0X6X9</accession>
<dbReference type="InterPro" id="IPR005821">
    <property type="entry name" value="Ion_trans_dom"/>
</dbReference>
<dbReference type="RefSeq" id="WP_209037856.1">
    <property type="nucleotide sequence ID" value="NZ_JAATJH010000001.1"/>
</dbReference>
<dbReference type="Gene3D" id="1.10.287.70">
    <property type="match status" value="1"/>
</dbReference>
<evidence type="ECO:0000256" key="2">
    <source>
        <dbReference type="ARBA" id="ARBA00022692"/>
    </source>
</evidence>
<dbReference type="Proteomes" id="UP000770785">
    <property type="component" value="Unassembled WGS sequence"/>
</dbReference>
<comment type="caution">
    <text evidence="7">The sequence shown here is derived from an EMBL/GenBank/DDBJ whole genome shotgun (WGS) entry which is preliminary data.</text>
</comment>
<keyword evidence="3 5" id="KW-1133">Transmembrane helix</keyword>
<keyword evidence="2 5" id="KW-0812">Transmembrane</keyword>
<dbReference type="Gene3D" id="1.20.120.350">
    <property type="entry name" value="Voltage-gated potassium channels. Chain C"/>
    <property type="match status" value="1"/>
</dbReference>
<feature type="transmembrane region" description="Helical" evidence="5">
    <location>
        <begin position="12"/>
        <end position="29"/>
    </location>
</feature>
<evidence type="ECO:0000256" key="1">
    <source>
        <dbReference type="ARBA" id="ARBA00004141"/>
    </source>
</evidence>
<feature type="domain" description="Ion transport" evidence="6">
    <location>
        <begin position="11"/>
        <end position="232"/>
    </location>
</feature>
<dbReference type="InterPro" id="IPR027359">
    <property type="entry name" value="Volt_channel_dom_sf"/>
</dbReference>
<dbReference type="EMBL" id="JAATJH010000001">
    <property type="protein sequence ID" value="NJC24956.1"/>
    <property type="molecule type" value="Genomic_DNA"/>
</dbReference>
<keyword evidence="8" id="KW-1185">Reference proteome</keyword>
<dbReference type="PANTHER" id="PTHR10037:SF62">
    <property type="entry name" value="SODIUM CHANNEL PROTEIN 60E"/>
    <property type="match status" value="1"/>
</dbReference>
<evidence type="ECO:0000313" key="7">
    <source>
        <dbReference type="EMBL" id="NJC24956.1"/>
    </source>
</evidence>
<protein>
    <submittedName>
        <fullName evidence="7">Voltage-gated sodium channel</fullName>
    </submittedName>
</protein>
<feature type="transmembrane region" description="Helical" evidence="5">
    <location>
        <begin position="134"/>
        <end position="156"/>
    </location>
</feature>
<evidence type="ECO:0000256" key="4">
    <source>
        <dbReference type="ARBA" id="ARBA00023136"/>
    </source>
</evidence>
<dbReference type="PANTHER" id="PTHR10037">
    <property type="entry name" value="VOLTAGE-GATED CATION CHANNEL CALCIUM AND SODIUM"/>
    <property type="match status" value="1"/>
</dbReference>
<organism evidence="7 8">
    <name type="scientific">Neolewinella antarctica</name>
    <dbReference type="NCBI Taxonomy" id="442734"/>
    <lineage>
        <taxon>Bacteria</taxon>
        <taxon>Pseudomonadati</taxon>
        <taxon>Bacteroidota</taxon>
        <taxon>Saprospiria</taxon>
        <taxon>Saprospirales</taxon>
        <taxon>Lewinellaceae</taxon>
        <taxon>Neolewinella</taxon>
    </lineage>
</organism>
<keyword evidence="7" id="KW-0407">Ion channel</keyword>
<evidence type="ECO:0000259" key="6">
    <source>
        <dbReference type="Pfam" id="PF00520"/>
    </source>
</evidence>
<evidence type="ECO:0000313" key="8">
    <source>
        <dbReference type="Proteomes" id="UP000770785"/>
    </source>
</evidence>
<dbReference type="SUPFAM" id="SSF81324">
    <property type="entry name" value="Voltage-gated potassium channels"/>
    <property type="match status" value="1"/>
</dbReference>
<sequence length="261" mass="29572">MLKRLFLNERAVLVAIILNAAVIFALYFPSLRNNFWLVLLDQLFLLFFVVELIVKLSVLKPKTFFAGAWNRFDFIIVAGSLPVFAEPFMSVPEGANLLILLRLFRLVRLVRFLRFIPNIEQVVMGLGRAIKASIFVLAALVFLNFMLAILTCHFYARIAPEYFGNPLVSIYSIFQMFTLEGWNEIPAAITNNPDAPMSDTMIGLTRFYFVVVVVLGGIFGLSLANAVFIDEMMMDNNKELEAKVDALIMEVRALRDEGKNT</sequence>
<gene>
    <name evidence="7" type="ORF">GGR27_000437</name>
</gene>
<dbReference type="GO" id="GO:0034220">
    <property type="term" value="P:monoatomic ion transmembrane transport"/>
    <property type="evidence" value="ECO:0007669"/>
    <property type="project" value="UniProtKB-KW"/>
</dbReference>
<keyword evidence="7" id="KW-0406">Ion transport</keyword>
<proteinExistence type="predicted"/>
<name>A0ABX0X6X9_9BACT</name>
<evidence type="ECO:0000256" key="3">
    <source>
        <dbReference type="ARBA" id="ARBA00022989"/>
    </source>
</evidence>